<dbReference type="Proteomes" id="UP000315295">
    <property type="component" value="Unassembled WGS sequence"/>
</dbReference>
<dbReference type="InterPro" id="IPR011990">
    <property type="entry name" value="TPR-like_helical_dom_sf"/>
</dbReference>
<dbReference type="PANTHER" id="PTHR36350">
    <property type="entry name" value="TRANSMEMBRANE PROTEIN"/>
    <property type="match status" value="1"/>
</dbReference>
<feature type="transmembrane region" description="Helical" evidence="1">
    <location>
        <begin position="93"/>
        <end position="111"/>
    </location>
</feature>
<dbReference type="Gene3D" id="1.25.40.10">
    <property type="entry name" value="Tetratricopeptide repeat domain"/>
    <property type="match status" value="1"/>
</dbReference>
<accession>A0A540M0G7</accession>
<protein>
    <submittedName>
        <fullName evidence="2">Uncharacterized protein</fullName>
    </submittedName>
</protein>
<dbReference type="EMBL" id="VIEB01000399">
    <property type="protein sequence ID" value="TQD92166.1"/>
    <property type="molecule type" value="Genomic_DNA"/>
</dbReference>
<evidence type="ECO:0000313" key="2">
    <source>
        <dbReference type="EMBL" id="TQD92166.1"/>
    </source>
</evidence>
<name>A0A540M0G7_MALBA</name>
<dbReference type="AlphaFoldDB" id="A0A540M0G7"/>
<evidence type="ECO:0000256" key="1">
    <source>
        <dbReference type="SAM" id="Phobius"/>
    </source>
</evidence>
<dbReference type="PANTHER" id="PTHR36350:SF3">
    <property type="entry name" value="TRANSMEMBRANE PROTEIN"/>
    <property type="match status" value="1"/>
</dbReference>
<organism evidence="2 3">
    <name type="scientific">Malus baccata</name>
    <name type="common">Siberian crab apple</name>
    <name type="synonym">Pyrus baccata</name>
    <dbReference type="NCBI Taxonomy" id="106549"/>
    <lineage>
        <taxon>Eukaryota</taxon>
        <taxon>Viridiplantae</taxon>
        <taxon>Streptophyta</taxon>
        <taxon>Embryophyta</taxon>
        <taxon>Tracheophyta</taxon>
        <taxon>Spermatophyta</taxon>
        <taxon>Magnoliopsida</taxon>
        <taxon>eudicotyledons</taxon>
        <taxon>Gunneridae</taxon>
        <taxon>Pentapetalae</taxon>
        <taxon>rosids</taxon>
        <taxon>fabids</taxon>
        <taxon>Rosales</taxon>
        <taxon>Rosaceae</taxon>
        <taxon>Amygdaloideae</taxon>
        <taxon>Maleae</taxon>
        <taxon>Malus</taxon>
    </lineage>
</organism>
<keyword evidence="1" id="KW-0812">Transmembrane</keyword>
<comment type="caution">
    <text evidence="2">The sequence shown here is derived from an EMBL/GenBank/DDBJ whole genome shotgun (WGS) entry which is preliminary data.</text>
</comment>
<keyword evidence="1" id="KW-0472">Membrane</keyword>
<evidence type="ECO:0000313" key="3">
    <source>
        <dbReference type="Proteomes" id="UP000315295"/>
    </source>
</evidence>
<dbReference type="SUPFAM" id="SSF48452">
    <property type="entry name" value="TPR-like"/>
    <property type="match status" value="1"/>
</dbReference>
<gene>
    <name evidence="2" type="ORF">C1H46_022252</name>
</gene>
<reference evidence="2 3" key="1">
    <citation type="journal article" date="2019" name="G3 (Bethesda)">
        <title>Sequencing of a Wild Apple (Malus baccata) Genome Unravels the Differences Between Cultivated and Wild Apple Species Regarding Disease Resistance and Cold Tolerance.</title>
        <authorList>
            <person name="Chen X."/>
        </authorList>
    </citation>
    <scope>NUCLEOTIDE SEQUENCE [LARGE SCALE GENOMIC DNA]</scope>
    <source>
        <strain evidence="3">cv. Shandingzi</strain>
        <tissue evidence="2">Leaves</tissue>
    </source>
</reference>
<keyword evidence="1" id="KW-1133">Transmembrane helix</keyword>
<keyword evidence="3" id="KW-1185">Reference proteome</keyword>
<proteinExistence type="predicted"/>
<sequence>MVWGSGAASASASASASACSLPLLEVEILSHNRKPLFLHSNSHPLTLRRRRSSTLTNYSTPSSSSSSSSKLQLSLCFQPYKTKDSLTTLPQKALVGFVVLGSVFFAGFGCFKWAAVSRAAQTTPNLEDKIETTHQGKTEEEEEEQMYHKILVDDPKNVGALKVVLYGKLRRGKAEEAVSYVERLIELEPHELEWRLMLPLCYEIMGQLTCAKTLYQQILEDRPLLLRALHGLALVMHKNHEGPAVFSMLNYALEIARHEKRVVEERNIRILIAQMHVIMGELEEGLNKFHDLVNADPRDFRPYLCQGIIYSLLDQKKEAAEQFETYRALVPEESPQRGFLDDVVLEAANNKSGEQFKKDFHKEFSYRK</sequence>
<dbReference type="STRING" id="106549.A0A540M0G7"/>